<dbReference type="PANTHER" id="PTHR36974:SF1">
    <property type="entry name" value="DOXX FAMILY MEMBRANE PROTEIN"/>
    <property type="match status" value="1"/>
</dbReference>
<keyword evidence="1" id="KW-0812">Transmembrane</keyword>
<keyword evidence="1" id="KW-0472">Membrane</keyword>
<dbReference type="OrthoDB" id="327939at2"/>
<feature type="transmembrane region" description="Helical" evidence="1">
    <location>
        <begin position="32"/>
        <end position="51"/>
    </location>
</feature>
<dbReference type="PANTHER" id="PTHR36974">
    <property type="entry name" value="MEMBRANE PROTEIN-RELATED"/>
    <property type="match status" value="1"/>
</dbReference>
<name>A0A558AUD6_9STAP</name>
<evidence type="ECO:0000256" key="1">
    <source>
        <dbReference type="SAM" id="Phobius"/>
    </source>
</evidence>
<reference evidence="2 3" key="1">
    <citation type="submission" date="2019-07" db="EMBL/GenBank/DDBJ databases">
        <title>Salinicoccus cyprini sp. nov., isolated from gastro-intestinal tract of mirror carp, Cyprinus carpio var. specularis, collected from Gobind Sagar Reservoir, Himachal Pradesh, India.</title>
        <authorList>
            <person name="Talwar C."/>
            <person name="Singh A.K."/>
            <person name="Lal R."/>
            <person name="Negi R.K."/>
        </authorList>
    </citation>
    <scope>NUCLEOTIDE SEQUENCE [LARGE SCALE GENOMIC DNA]</scope>
    <source>
        <strain evidence="2 3">CT19</strain>
    </source>
</reference>
<dbReference type="AlphaFoldDB" id="A0A558AUD6"/>
<protein>
    <recommendedName>
        <fullName evidence="4">DoxX family protein</fullName>
    </recommendedName>
</protein>
<dbReference type="EMBL" id="VMSJ01000003">
    <property type="protein sequence ID" value="TVT27868.1"/>
    <property type="molecule type" value="Genomic_DNA"/>
</dbReference>
<comment type="caution">
    <text evidence="2">The sequence shown here is derived from an EMBL/GenBank/DDBJ whole genome shotgun (WGS) entry which is preliminary data.</text>
</comment>
<keyword evidence="3" id="KW-1185">Reference proteome</keyword>
<sequence length="111" mass="12798">MGTVFTVAGIAHFRKPEKFANITPGFIPFKTFIAYFTGVLELVFGILLLAGKIRNWQLSGMQKFLWAVFPANIYMYTHREKLGLSHLPKWALLARLPLQNLMSRMLEDLKR</sequence>
<evidence type="ECO:0008006" key="4">
    <source>
        <dbReference type="Google" id="ProtNLM"/>
    </source>
</evidence>
<keyword evidence="1" id="KW-1133">Transmembrane helix</keyword>
<evidence type="ECO:0000313" key="2">
    <source>
        <dbReference type="EMBL" id="TVT27868.1"/>
    </source>
</evidence>
<accession>A0A558AUD6</accession>
<evidence type="ECO:0000313" key="3">
    <source>
        <dbReference type="Proteomes" id="UP000315103"/>
    </source>
</evidence>
<dbReference type="Proteomes" id="UP000315103">
    <property type="component" value="Unassembled WGS sequence"/>
</dbReference>
<gene>
    <name evidence="2" type="ORF">FO441_09000</name>
</gene>
<proteinExistence type="predicted"/>
<organism evidence="2 3">
    <name type="scientific">Salinicoccus cyprini</name>
    <dbReference type="NCBI Taxonomy" id="2493691"/>
    <lineage>
        <taxon>Bacteria</taxon>
        <taxon>Bacillati</taxon>
        <taxon>Bacillota</taxon>
        <taxon>Bacilli</taxon>
        <taxon>Bacillales</taxon>
        <taxon>Staphylococcaceae</taxon>
        <taxon>Salinicoccus</taxon>
    </lineage>
</organism>